<feature type="compositionally biased region" description="Low complexity" evidence="7">
    <location>
        <begin position="287"/>
        <end position="299"/>
    </location>
</feature>
<feature type="region of interest" description="Disordered" evidence="7">
    <location>
        <begin position="115"/>
        <end position="161"/>
    </location>
</feature>
<dbReference type="GO" id="GO:0003677">
    <property type="term" value="F:DNA binding"/>
    <property type="evidence" value="ECO:0007669"/>
    <property type="project" value="UniProtKB-KW"/>
</dbReference>
<dbReference type="GO" id="GO:0003700">
    <property type="term" value="F:DNA-binding transcription factor activity"/>
    <property type="evidence" value="ECO:0007669"/>
    <property type="project" value="UniProtKB-UniRule"/>
</dbReference>
<feature type="compositionally biased region" description="Pro residues" evidence="7">
    <location>
        <begin position="139"/>
        <end position="159"/>
    </location>
</feature>
<sequence>MQNETSERDLHSDLHQQHSLFPGFFDRYPQDIFPQEQERNQPIDEEPLYVNAKQYFRILKRRVARTRLEEVHRLSRQRKPYLHESRHKHAMRRPRGPGGRFLTAEEIAAKALENPDAPANADADMDDEEQSPGGEPDPEPIPSPPAQPAPPPFIQPQQPPLVGMDYQRHHVPITQAMPNVGRSPLPGPKQVPSMYGQQHQQIQQAPQQSHQQRQHTHQLMQNTHGQNTHGHAHPHSQHPHPHHHPQQNQHMQQSQQHQQNQHSHQSHPHSMSTKGTMNSAPITLSSPYAAMPAQPPAMHHVPHPHAHARHHHNNHNSHNNFNYTMYGPDPAMEMQQRAAEEMIQFGTSGPSSS</sequence>
<comment type="similarity">
    <text evidence="6">Belongs to the NFYA/HAP2 subunit family.</text>
</comment>
<keyword evidence="4 6" id="KW-0804">Transcription</keyword>
<dbReference type="InterPro" id="IPR001289">
    <property type="entry name" value="NFYA"/>
</dbReference>
<evidence type="ECO:0000256" key="1">
    <source>
        <dbReference type="ARBA" id="ARBA00004123"/>
    </source>
</evidence>
<feature type="compositionally biased region" description="Basic residues" evidence="7">
    <location>
        <begin position="230"/>
        <end position="245"/>
    </location>
</feature>
<evidence type="ECO:0000256" key="3">
    <source>
        <dbReference type="ARBA" id="ARBA00023125"/>
    </source>
</evidence>
<dbReference type="AlphaFoldDB" id="A0A8H5BEX2"/>
<protein>
    <recommendedName>
        <fullName evidence="6">Transcriptional activator HAP2</fullName>
    </recommendedName>
</protein>
<dbReference type="PRINTS" id="PR00616">
    <property type="entry name" value="CCAATSUBUNTB"/>
</dbReference>
<reference evidence="8 9" key="1">
    <citation type="journal article" date="2020" name="ISME J.">
        <title>Uncovering the hidden diversity of litter-decomposition mechanisms in mushroom-forming fungi.</title>
        <authorList>
            <person name="Floudas D."/>
            <person name="Bentzer J."/>
            <person name="Ahren D."/>
            <person name="Johansson T."/>
            <person name="Persson P."/>
            <person name="Tunlid A."/>
        </authorList>
    </citation>
    <scope>NUCLEOTIDE SEQUENCE [LARGE SCALE GENOMIC DNA]</scope>
    <source>
        <strain evidence="8 9">CBS 101986</strain>
    </source>
</reference>
<feature type="compositionally biased region" description="Low complexity" evidence="7">
    <location>
        <begin position="246"/>
        <end position="272"/>
    </location>
</feature>
<feature type="region of interest" description="Disordered" evidence="7">
    <location>
        <begin position="25"/>
        <end position="46"/>
    </location>
</feature>
<feature type="compositionally biased region" description="Low complexity" evidence="7">
    <location>
        <begin position="197"/>
        <end position="211"/>
    </location>
</feature>
<feature type="region of interest" description="Disordered" evidence="7">
    <location>
        <begin position="79"/>
        <end position="100"/>
    </location>
</feature>
<feature type="compositionally biased region" description="Polar residues" evidence="7">
    <location>
        <begin position="273"/>
        <end position="286"/>
    </location>
</feature>
<comment type="caution">
    <text evidence="8">The sequence shown here is derived from an EMBL/GenBank/DDBJ whole genome shotgun (WGS) entry which is preliminary data.</text>
</comment>
<dbReference type="Proteomes" id="UP000567179">
    <property type="component" value="Unassembled WGS sequence"/>
</dbReference>
<feature type="compositionally biased region" description="Basic residues" evidence="7">
    <location>
        <begin position="300"/>
        <end position="311"/>
    </location>
</feature>
<keyword evidence="3 6" id="KW-0238">DNA-binding</keyword>
<evidence type="ECO:0000256" key="7">
    <source>
        <dbReference type="SAM" id="MobiDB-lite"/>
    </source>
</evidence>
<feature type="region of interest" description="Disordered" evidence="7">
    <location>
        <begin position="176"/>
        <end position="311"/>
    </location>
</feature>
<evidence type="ECO:0000256" key="4">
    <source>
        <dbReference type="ARBA" id="ARBA00023163"/>
    </source>
</evidence>
<dbReference type="Pfam" id="PF02045">
    <property type="entry name" value="CBFB_NFYA"/>
    <property type="match status" value="1"/>
</dbReference>
<comment type="subcellular location">
    <subcellularLocation>
        <location evidence="1 6">Nucleus</location>
    </subcellularLocation>
</comment>
<feature type="compositionally biased region" description="Polar residues" evidence="7">
    <location>
        <begin position="219"/>
        <end position="229"/>
    </location>
</feature>
<dbReference type="GO" id="GO:0005634">
    <property type="term" value="C:nucleus"/>
    <property type="evidence" value="ECO:0007669"/>
    <property type="project" value="UniProtKB-SubCell"/>
</dbReference>
<evidence type="ECO:0000256" key="5">
    <source>
        <dbReference type="ARBA" id="ARBA00023242"/>
    </source>
</evidence>
<gene>
    <name evidence="8" type="ORF">D9619_001407</name>
</gene>
<comment type="subunit">
    <text evidence="6">Heterotrimer.</text>
</comment>
<comment type="function">
    <text evidence="6">Component of the sequence-specific heterotrimeric transcription factor (NF-Y) which specifically recognizes a 5'-CCAAT-3' box motif found in the promoters of its target genes.</text>
</comment>
<dbReference type="Gene3D" id="6.10.250.2430">
    <property type="match status" value="1"/>
</dbReference>
<accession>A0A8H5BEX2</accession>
<evidence type="ECO:0000256" key="2">
    <source>
        <dbReference type="ARBA" id="ARBA00023015"/>
    </source>
</evidence>
<dbReference type="SMART" id="SM00521">
    <property type="entry name" value="CBF"/>
    <property type="match status" value="1"/>
</dbReference>
<dbReference type="OrthoDB" id="1097733at2759"/>
<dbReference type="EMBL" id="JAACJJ010000028">
    <property type="protein sequence ID" value="KAF5321218.1"/>
    <property type="molecule type" value="Genomic_DNA"/>
</dbReference>
<feature type="compositionally biased region" description="Basic residues" evidence="7">
    <location>
        <begin position="79"/>
        <end position="95"/>
    </location>
</feature>
<keyword evidence="9" id="KW-1185">Reference proteome</keyword>
<evidence type="ECO:0000313" key="9">
    <source>
        <dbReference type="Proteomes" id="UP000567179"/>
    </source>
</evidence>
<evidence type="ECO:0000256" key="6">
    <source>
        <dbReference type="RuleBase" id="RU367155"/>
    </source>
</evidence>
<proteinExistence type="inferred from homology"/>
<keyword evidence="2 6" id="KW-0805">Transcription regulation</keyword>
<dbReference type="PROSITE" id="PS51152">
    <property type="entry name" value="NFYA_HAP2_2"/>
    <property type="match status" value="1"/>
</dbReference>
<dbReference type="PANTHER" id="PTHR12632">
    <property type="entry name" value="TRANSCRIPTION FACTOR NF-Y ALPHA-RELATED"/>
    <property type="match status" value="1"/>
</dbReference>
<keyword evidence="5 6" id="KW-0539">Nucleus</keyword>
<organism evidence="8 9">
    <name type="scientific">Psilocybe cf. subviscida</name>
    <dbReference type="NCBI Taxonomy" id="2480587"/>
    <lineage>
        <taxon>Eukaryota</taxon>
        <taxon>Fungi</taxon>
        <taxon>Dikarya</taxon>
        <taxon>Basidiomycota</taxon>
        <taxon>Agaricomycotina</taxon>
        <taxon>Agaricomycetes</taxon>
        <taxon>Agaricomycetidae</taxon>
        <taxon>Agaricales</taxon>
        <taxon>Agaricineae</taxon>
        <taxon>Strophariaceae</taxon>
        <taxon>Psilocybe</taxon>
    </lineage>
</organism>
<evidence type="ECO:0000313" key="8">
    <source>
        <dbReference type="EMBL" id="KAF5321218.1"/>
    </source>
</evidence>
<name>A0A8H5BEX2_9AGAR</name>